<evidence type="ECO:0000256" key="1">
    <source>
        <dbReference type="ARBA" id="ARBA00006987"/>
    </source>
</evidence>
<comment type="similarity">
    <text evidence="1">Belongs to the UPF0065 (bug) family.</text>
</comment>
<dbReference type="CDD" id="cd07012">
    <property type="entry name" value="PBP2_Bug_TTT"/>
    <property type="match status" value="1"/>
</dbReference>
<keyword evidence="3" id="KW-1185">Reference proteome</keyword>
<dbReference type="Proteomes" id="UP001385892">
    <property type="component" value="Unassembled WGS sequence"/>
</dbReference>
<evidence type="ECO:0000313" key="2">
    <source>
        <dbReference type="EMBL" id="MEJ8848204.1"/>
    </source>
</evidence>
<dbReference type="InterPro" id="IPR005064">
    <property type="entry name" value="BUG"/>
</dbReference>
<sequence>MQRRDILKALGLGLALPAGQTWAQAKGRAVRVVVPLPAGSSNDYATRMLMPLVGAINGQNYFIDNKAGGNGGIGTLEVVRAAPDGNTLLCGSNSPLAANLAFVKNMGYDPRKDLTPIAGVSLTNHVLMVKADSPIKTFGEFIAYAKSRPGQVSVGFSTTSVQTQIATMSHMAGIELLPIPYKGSPATISDVIGGVLFATLTDPGNAQAQVKAGQLRALAVSSLKRNPTTPDWPAIAETLPGFDFPSWNALVGPAGLPRELVTLVSDAVLKAQKTPDLIQKYANHGTTPLEMGPDKLKALIDSETTRWVRLAREANIRPE</sequence>
<dbReference type="SUPFAM" id="SSF53850">
    <property type="entry name" value="Periplasmic binding protein-like II"/>
    <property type="match status" value="1"/>
</dbReference>
<protein>
    <submittedName>
        <fullName evidence="2">Tripartite tricarboxylate transporter substrate binding protein</fullName>
    </submittedName>
</protein>
<dbReference type="PANTHER" id="PTHR42928">
    <property type="entry name" value="TRICARBOXYLATE-BINDING PROTEIN"/>
    <property type="match status" value="1"/>
</dbReference>
<evidence type="ECO:0000313" key="3">
    <source>
        <dbReference type="Proteomes" id="UP001385892"/>
    </source>
</evidence>
<dbReference type="InterPro" id="IPR042100">
    <property type="entry name" value="Bug_dom1"/>
</dbReference>
<dbReference type="RefSeq" id="WP_340343339.1">
    <property type="nucleotide sequence ID" value="NZ_JBBKZT010000007.1"/>
</dbReference>
<comment type="caution">
    <text evidence="2">The sequence shown here is derived from an EMBL/GenBank/DDBJ whole genome shotgun (WGS) entry which is preliminary data.</text>
</comment>
<dbReference type="Gene3D" id="3.40.190.150">
    <property type="entry name" value="Bordetella uptake gene, domain 1"/>
    <property type="match status" value="1"/>
</dbReference>
<dbReference type="PIRSF" id="PIRSF017082">
    <property type="entry name" value="YflP"/>
    <property type="match status" value="1"/>
</dbReference>
<name>A0ABU8WLJ4_9BURK</name>
<organism evidence="2 3">
    <name type="scientific">Variovorax rhizosphaerae</name>
    <dbReference type="NCBI Taxonomy" id="1836200"/>
    <lineage>
        <taxon>Bacteria</taxon>
        <taxon>Pseudomonadati</taxon>
        <taxon>Pseudomonadota</taxon>
        <taxon>Betaproteobacteria</taxon>
        <taxon>Burkholderiales</taxon>
        <taxon>Comamonadaceae</taxon>
        <taxon>Variovorax</taxon>
    </lineage>
</organism>
<reference evidence="2 3" key="1">
    <citation type="submission" date="2024-03" db="EMBL/GenBank/DDBJ databases">
        <title>Novel species of the genus Variovorax.</title>
        <authorList>
            <person name="Liu Q."/>
            <person name="Xin Y.-H."/>
        </authorList>
    </citation>
    <scope>NUCLEOTIDE SEQUENCE [LARGE SCALE GENOMIC DNA]</scope>
    <source>
        <strain evidence="2 3">KACC 18900</strain>
    </source>
</reference>
<dbReference type="Gene3D" id="3.40.190.10">
    <property type="entry name" value="Periplasmic binding protein-like II"/>
    <property type="match status" value="1"/>
</dbReference>
<dbReference type="Pfam" id="PF03401">
    <property type="entry name" value="TctC"/>
    <property type="match status" value="1"/>
</dbReference>
<dbReference type="EMBL" id="JBBKZT010000007">
    <property type="protein sequence ID" value="MEJ8848204.1"/>
    <property type="molecule type" value="Genomic_DNA"/>
</dbReference>
<proteinExistence type="inferred from homology"/>
<gene>
    <name evidence="2" type="ORF">WKW82_16210</name>
</gene>
<dbReference type="PANTHER" id="PTHR42928:SF5">
    <property type="entry name" value="BLR1237 PROTEIN"/>
    <property type="match status" value="1"/>
</dbReference>
<accession>A0ABU8WLJ4</accession>